<reference evidence="8 9" key="1">
    <citation type="submission" date="2017-03" db="EMBL/GenBank/DDBJ databases">
        <title>Draft Genome sequence of Marispirochaeta sp. strain JC444.</title>
        <authorList>
            <person name="Shivani Y."/>
            <person name="Subhash Y."/>
            <person name="Sasikala C."/>
            <person name="Ramana C."/>
        </authorList>
    </citation>
    <scope>NUCLEOTIDE SEQUENCE [LARGE SCALE GENOMIC DNA]</scope>
    <source>
        <strain evidence="8 9">JC444</strain>
    </source>
</reference>
<feature type="transmembrane region" description="Helical" evidence="7">
    <location>
        <begin position="176"/>
        <end position="197"/>
    </location>
</feature>
<comment type="subcellular location">
    <subcellularLocation>
        <location evidence="6">Cell membrane</location>
        <topology evidence="6">Multi-pass membrane protein</topology>
    </subcellularLocation>
    <subcellularLocation>
        <location evidence="1">Membrane</location>
        <topology evidence="1">Multi-pass membrane protein</topology>
    </subcellularLocation>
</comment>
<evidence type="ECO:0000256" key="1">
    <source>
        <dbReference type="ARBA" id="ARBA00004141"/>
    </source>
</evidence>
<protein>
    <recommendedName>
        <fullName evidence="10">Metal ABC transporter permease</fullName>
    </recommendedName>
</protein>
<evidence type="ECO:0000256" key="4">
    <source>
        <dbReference type="ARBA" id="ARBA00022989"/>
    </source>
</evidence>
<dbReference type="InterPro" id="IPR001626">
    <property type="entry name" value="ABC_TroCD"/>
</dbReference>
<keyword evidence="9" id="KW-1185">Reference proteome</keyword>
<dbReference type="AlphaFoldDB" id="A0A1Y1RX76"/>
<keyword evidence="5 7" id="KW-0472">Membrane</keyword>
<dbReference type="Pfam" id="PF00950">
    <property type="entry name" value="ABC-3"/>
    <property type="match status" value="1"/>
</dbReference>
<evidence type="ECO:0000313" key="8">
    <source>
        <dbReference type="EMBL" id="ORC34889.1"/>
    </source>
</evidence>
<feature type="transmembrane region" description="Helical" evidence="7">
    <location>
        <begin position="14"/>
        <end position="36"/>
    </location>
</feature>
<feature type="transmembrane region" description="Helical" evidence="7">
    <location>
        <begin position="89"/>
        <end position="111"/>
    </location>
</feature>
<evidence type="ECO:0000256" key="6">
    <source>
        <dbReference type="RuleBase" id="RU003943"/>
    </source>
</evidence>
<keyword evidence="4 7" id="KW-1133">Transmembrane helix</keyword>
<evidence type="ECO:0000256" key="3">
    <source>
        <dbReference type="ARBA" id="ARBA00022692"/>
    </source>
</evidence>
<evidence type="ECO:0000256" key="5">
    <source>
        <dbReference type="ARBA" id="ARBA00023136"/>
    </source>
</evidence>
<feature type="transmembrane region" description="Helical" evidence="7">
    <location>
        <begin position="48"/>
        <end position="77"/>
    </location>
</feature>
<dbReference type="STRING" id="1963862.B4O97_11165"/>
<dbReference type="Proteomes" id="UP000192343">
    <property type="component" value="Unassembled WGS sequence"/>
</dbReference>
<dbReference type="PANTHER" id="PTHR30477:SF21">
    <property type="entry name" value="ABC-3 PROTEIN"/>
    <property type="match status" value="1"/>
</dbReference>
<evidence type="ECO:0008006" key="10">
    <source>
        <dbReference type="Google" id="ProtNLM"/>
    </source>
</evidence>
<evidence type="ECO:0000256" key="7">
    <source>
        <dbReference type="SAM" id="Phobius"/>
    </source>
</evidence>
<evidence type="ECO:0000256" key="2">
    <source>
        <dbReference type="ARBA" id="ARBA00008034"/>
    </source>
</evidence>
<dbReference type="Gene3D" id="1.10.3470.10">
    <property type="entry name" value="ABC transporter involved in vitamin B12 uptake, BtuC"/>
    <property type="match status" value="1"/>
</dbReference>
<keyword evidence="6" id="KW-0813">Transport</keyword>
<comment type="similarity">
    <text evidence="2 6">Belongs to the ABC-3 integral membrane protein family.</text>
</comment>
<dbReference type="OrthoDB" id="368606at2"/>
<feature type="transmembrane region" description="Helical" evidence="7">
    <location>
        <begin position="209"/>
        <end position="236"/>
    </location>
</feature>
<accession>A0A1Y1RX76</accession>
<dbReference type="InterPro" id="IPR037294">
    <property type="entry name" value="ABC_BtuC-like"/>
</dbReference>
<gene>
    <name evidence="8" type="ORF">B4O97_11165</name>
</gene>
<dbReference type="RefSeq" id="WP_083050866.1">
    <property type="nucleotide sequence ID" value="NZ_MWQY01000011.1"/>
</dbReference>
<feature type="transmembrane region" description="Helical" evidence="7">
    <location>
        <begin position="132"/>
        <end position="149"/>
    </location>
</feature>
<dbReference type="SUPFAM" id="SSF81345">
    <property type="entry name" value="ABC transporter involved in vitamin B12 uptake, BtuC"/>
    <property type="match status" value="1"/>
</dbReference>
<proteinExistence type="inferred from homology"/>
<comment type="caution">
    <text evidence="8">The sequence shown here is derived from an EMBL/GenBank/DDBJ whole genome shotgun (WGS) entry which is preliminary data.</text>
</comment>
<dbReference type="GO" id="GO:0055085">
    <property type="term" value="P:transmembrane transport"/>
    <property type="evidence" value="ECO:0007669"/>
    <property type="project" value="InterPro"/>
</dbReference>
<dbReference type="EMBL" id="MWQY01000011">
    <property type="protein sequence ID" value="ORC34889.1"/>
    <property type="molecule type" value="Genomic_DNA"/>
</dbReference>
<feature type="transmembrane region" description="Helical" evidence="7">
    <location>
        <begin position="242"/>
        <end position="262"/>
    </location>
</feature>
<dbReference type="PANTHER" id="PTHR30477">
    <property type="entry name" value="ABC-TRANSPORTER METAL-BINDING PROTEIN"/>
    <property type="match status" value="1"/>
</dbReference>
<dbReference type="GO" id="GO:0043190">
    <property type="term" value="C:ATP-binding cassette (ABC) transporter complex"/>
    <property type="evidence" value="ECO:0007669"/>
    <property type="project" value="InterPro"/>
</dbReference>
<organism evidence="8 9">
    <name type="scientific">Marispirochaeta aestuarii</name>
    <dbReference type="NCBI Taxonomy" id="1963862"/>
    <lineage>
        <taxon>Bacteria</taxon>
        <taxon>Pseudomonadati</taxon>
        <taxon>Spirochaetota</taxon>
        <taxon>Spirochaetia</taxon>
        <taxon>Spirochaetales</taxon>
        <taxon>Spirochaetaceae</taxon>
        <taxon>Marispirochaeta</taxon>
    </lineage>
</organism>
<sequence length="269" mass="28449">MLEYLALPPIQRGFLALLTAGIAFPLIGVFVIRLNLITLRFMLMHGALLGSALAMGLQISPLLGSLVVNLLLIFILIAVTRRGDIPTGYATTFLMVVSIALAVIVIYKAGVPAKDALSILWGNIYAVRGTELAINSGVGAAIILFILILRRRLTAVLFNYDVAATSGIPAETYRRIILIGTGITIAISMRLVGALLLDSLVLLPAVSSLLVAGSTGAMFLVSSLVGLFSALAGFILSLWFDIPVSAGVTLTSALVFGIMILIKHFRSSL</sequence>
<evidence type="ECO:0000313" key="9">
    <source>
        <dbReference type="Proteomes" id="UP000192343"/>
    </source>
</evidence>
<keyword evidence="3 6" id="KW-0812">Transmembrane</keyword>
<name>A0A1Y1RX76_9SPIO</name>